<dbReference type="Pfam" id="PF07707">
    <property type="entry name" value="BACK"/>
    <property type="match status" value="1"/>
</dbReference>
<evidence type="ECO:0000256" key="2">
    <source>
        <dbReference type="ARBA" id="ARBA00022737"/>
    </source>
</evidence>
<dbReference type="Gene3D" id="3.30.710.10">
    <property type="entry name" value="Potassium Channel Kv1.1, Chain A"/>
    <property type="match status" value="1"/>
</dbReference>
<dbReference type="InterPro" id="IPR015915">
    <property type="entry name" value="Kelch-typ_b-propeller"/>
</dbReference>
<keyword evidence="2" id="KW-0677">Repeat</keyword>
<dbReference type="SMART" id="SM00875">
    <property type="entry name" value="BACK"/>
    <property type="match status" value="1"/>
</dbReference>
<dbReference type="InterPro" id="IPR011333">
    <property type="entry name" value="SKP1/BTB/POZ_sf"/>
</dbReference>
<evidence type="ECO:0000313" key="4">
    <source>
        <dbReference type="EMBL" id="PVD26890.1"/>
    </source>
</evidence>
<organism evidence="4 5">
    <name type="scientific">Pomacea canaliculata</name>
    <name type="common">Golden apple snail</name>
    <dbReference type="NCBI Taxonomy" id="400727"/>
    <lineage>
        <taxon>Eukaryota</taxon>
        <taxon>Metazoa</taxon>
        <taxon>Spiralia</taxon>
        <taxon>Lophotrochozoa</taxon>
        <taxon>Mollusca</taxon>
        <taxon>Gastropoda</taxon>
        <taxon>Caenogastropoda</taxon>
        <taxon>Architaenioglossa</taxon>
        <taxon>Ampullarioidea</taxon>
        <taxon>Ampullariidae</taxon>
        <taxon>Pomacea</taxon>
    </lineage>
</organism>
<sequence>MYDKVKSHSAEPVTQKEDKIKVMLQRTLSKELTTLLTEESLVDLVVIVEGQRFPCHGVVLASFSGYFRSMLISQWKERTSREVTLDSGNVTKEVFQQILDIIYKQQFPLSFENAKEILKSVCYLQIECIEEICVQFLSENMMPETCLGLWEFADQLALEELAHLTFREAVKNFTNVIKHQEFLKISKTKLLKLAATLSTDLKMNMYLCGGILKWMTEDWDHKKQYLEELLHFVNFPLLPPRALNDLRRNTSFPWHNDHKLKELICEAVTYHLEGNVPGDDKVKQDILSRQCNVSENSDLFRGVLILGGSSDDGEFFETLKAFSIPDSDQTDYDIHTLSSVPWTRGNAGLAACVWRNDVYVSGGSDKPTSFVVYRPGTGKWETLADLPHSRQNHIMAAVNSKFFILGGADPASDKALHNPCPEILLYELQTKSWSTFGHLKVPVQHAASAVLGHMVYIFGGKDGEDKSIADVQCLNTLSGEVYICGHLPSPTFGNQAVSDGGTVFVVTSEGDVLEMIENYALTDEIEQHIVKDNSCMDKEPGQANLGCCVPEGSFVDGPGVASVCDQTKLDGTSEVAAPDEMTDSTAPNFYILSIYSSSCIRLHITPQPESATDVDRLKPALGDPMSSIFLSSHFPLFFSKFPLGGLAFFGRLESIVGRLWRGLLSVGGAHVQSTANAFVEPAW</sequence>
<dbReference type="OrthoDB" id="10251809at2759"/>
<gene>
    <name evidence="4" type="ORF">C0Q70_12038</name>
</gene>
<keyword evidence="5" id="KW-1185">Reference proteome</keyword>
<proteinExistence type="predicted"/>
<dbReference type="InterPro" id="IPR000210">
    <property type="entry name" value="BTB/POZ_dom"/>
</dbReference>
<dbReference type="Proteomes" id="UP000245119">
    <property type="component" value="Linkage Group LG7"/>
</dbReference>
<dbReference type="EMBL" id="PZQS01000007">
    <property type="protein sequence ID" value="PVD26890.1"/>
    <property type="molecule type" value="Genomic_DNA"/>
</dbReference>
<feature type="domain" description="BTB" evidence="3">
    <location>
        <begin position="42"/>
        <end position="111"/>
    </location>
</feature>
<dbReference type="PANTHER" id="PTHR45632">
    <property type="entry name" value="LD33804P"/>
    <property type="match status" value="1"/>
</dbReference>
<dbReference type="Gene3D" id="1.25.40.420">
    <property type="match status" value="1"/>
</dbReference>
<dbReference type="PROSITE" id="PS50097">
    <property type="entry name" value="BTB"/>
    <property type="match status" value="1"/>
</dbReference>
<evidence type="ECO:0000256" key="1">
    <source>
        <dbReference type="ARBA" id="ARBA00022441"/>
    </source>
</evidence>
<dbReference type="SMART" id="SM00612">
    <property type="entry name" value="Kelch"/>
    <property type="match status" value="2"/>
</dbReference>
<name>A0A2T7P0E6_POMCA</name>
<dbReference type="STRING" id="400727.A0A2T7P0E6"/>
<dbReference type="InterPro" id="IPR011705">
    <property type="entry name" value="BACK"/>
</dbReference>
<evidence type="ECO:0000313" key="5">
    <source>
        <dbReference type="Proteomes" id="UP000245119"/>
    </source>
</evidence>
<dbReference type="SMART" id="SM00225">
    <property type="entry name" value="BTB"/>
    <property type="match status" value="1"/>
</dbReference>
<dbReference type="PANTHER" id="PTHR45632:SF3">
    <property type="entry name" value="KELCH-LIKE PROTEIN 32"/>
    <property type="match status" value="1"/>
</dbReference>
<dbReference type="Pfam" id="PF00651">
    <property type="entry name" value="BTB"/>
    <property type="match status" value="1"/>
</dbReference>
<comment type="caution">
    <text evidence="4">The sequence shown here is derived from an EMBL/GenBank/DDBJ whole genome shotgun (WGS) entry which is preliminary data.</text>
</comment>
<protein>
    <recommendedName>
        <fullName evidence="3">BTB domain-containing protein</fullName>
    </recommendedName>
</protein>
<dbReference type="Gene3D" id="2.120.10.80">
    <property type="entry name" value="Kelch-type beta propeller"/>
    <property type="match status" value="1"/>
</dbReference>
<accession>A0A2T7P0E6</accession>
<dbReference type="SUPFAM" id="SSF54695">
    <property type="entry name" value="POZ domain"/>
    <property type="match status" value="1"/>
</dbReference>
<keyword evidence="1" id="KW-0880">Kelch repeat</keyword>
<dbReference type="AlphaFoldDB" id="A0A2T7P0E6"/>
<reference evidence="4 5" key="1">
    <citation type="submission" date="2018-04" db="EMBL/GenBank/DDBJ databases">
        <title>The genome of golden apple snail Pomacea canaliculata provides insight into stress tolerance and invasive adaptation.</title>
        <authorList>
            <person name="Liu C."/>
            <person name="Liu B."/>
            <person name="Ren Y."/>
            <person name="Zhang Y."/>
            <person name="Wang H."/>
            <person name="Li S."/>
            <person name="Jiang F."/>
            <person name="Yin L."/>
            <person name="Zhang G."/>
            <person name="Qian W."/>
            <person name="Fan W."/>
        </authorList>
    </citation>
    <scope>NUCLEOTIDE SEQUENCE [LARGE SCALE GENOMIC DNA]</scope>
    <source>
        <strain evidence="4">SZHN2017</strain>
        <tissue evidence="4">Muscle</tissue>
    </source>
</reference>
<dbReference type="SUPFAM" id="SSF117281">
    <property type="entry name" value="Kelch motif"/>
    <property type="match status" value="1"/>
</dbReference>
<dbReference type="InterPro" id="IPR006652">
    <property type="entry name" value="Kelch_1"/>
</dbReference>
<dbReference type="Pfam" id="PF24681">
    <property type="entry name" value="Kelch_KLHDC2_KLHL20_DRC7"/>
    <property type="match status" value="1"/>
</dbReference>
<dbReference type="CDD" id="cd18186">
    <property type="entry name" value="BTB_POZ_ZBTB_KLHL-like"/>
    <property type="match status" value="1"/>
</dbReference>
<evidence type="ECO:0000259" key="3">
    <source>
        <dbReference type="PROSITE" id="PS50097"/>
    </source>
</evidence>